<accession>A0A2M4DIN1</accession>
<keyword evidence="1" id="KW-0472">Membrane</keyword>
<keyword evidence="1" id="KW-0812">Transmembrane</keyword>
<organism evidence="2">
    <name type="scientific">Anopheles darlingi</name>
    <name type="common">Mosquito</name>
    <dbReference type="NCBI Taxonomy" id="43151"/>
    <lineage>
        <taxon>Eukaryota</taxon>
        <taxon>Metazoa</taxon>
        <taxon>Ecdysozoa</taxon>
        <taxon>Arthropoda</taxon>
        <taxon>Hexapoda</taxon>
        <taxon>Insecta</taxon>
        <taxon>Pterygota</taxon>
        <taxon>Neoptera</taxon>
        <taxon>Endopterygota</taxon>
        <taxon>Diptera</taxon>
        <taxon>Nematocera</taxon>
        <taxon>Culicoidea</taxon>
        <taxon>Culicidae</taxon>
        <taxon>Anophelinae</taxon>
        <taxon>Anopheles</taxon>
    </lineage>
</organism>
<feature type="transmembrane region" description="Helical" evidence="1">
    <location>
        <begin position="6"/>
        <end position="26"/>
    </location>
</feature>
<evidence type="ECO:0000256" key="1">
    <source>
        <dbReference type="SAM" id="Phobius"/>
    </source>
</evidence>
<keyword evidence="1" id="KW-1133">Transmembrane helix</keyword>
<reference evidence="2" key="1">
    <citation type="submission" date="2018-01" db="EMBL/GenBank/DDBJ databases">
        <title>An insight into the sialome of Amazonian anophelines.</title>
        <authorList>
            <person name="Ribeiro J.M."/>
            <person name="Scarpassa V."/>
            <person name="Calvo E."/>
        </authorList>
    </citation>
    <scope>NUCLEOTIDE SEQUENCE</scope>
</reference>
<dbReference type="AlphaFoldDB" id="A0A2M4DIN1"/>
<name>A0A2M4DIN1_ANODA</name>
<protein>
    <submittedName>
        <fullName evidence="2">Uncharacterized protein</fullName>
    </submittedName>
</protein>
<sequence>MLLPAATAAASVAYVWLVCWLVPFLLKQSVLSSRIPPLPPPNTRTNRNPVPGFAVSGCGSISTPDPSSCVCVSAGRYKRTLLSFLSLCRCCRRSCVCFNAAALLLGGFCSLSLLDHA</sequence>
<evidence type="ECO:0000313" key="2">
    <source>
        <dbReference type="EMBL" id="MBW77416.1"/>
    </source>
</evidence>
<proteinExistence type="predicted"/>
<dbReference type="EMBL" id="GGFL01013238">
    <property type="protein sequence ID" value="MBW77416.1"/>
    <property type="molecule type" value="Transcribed_RNA"/>
</dbReference>
<feature type="transmembrane region" description="Helical" evidence="1">
    <location>
        <begin position="96"/>
        <end position="114"/>
    </location>
</feature>